<proteinExistence type="predicted"/>
<evidence type="ECO:0000313" key="2">
    <source>
        <dbReference type="EMBL" id="CAI9263112.1"/>
    </source>
</evidence>
<evidence type="ECO:0000256" key="1">
    <source>
        <dbReference type="SAM" id="MobiDB-lite"/>
    </source>
</evidence>
<sequence>MDRCGRVPTAEEFQLLQDYFGFLPEHSVMILTKGSSIYDHPQGNAWRELGRFHSCRCRYKCYQEGSWEDGAVIRREMRYSLISSLPPPPFLREKNENSVSYWLEVDLVDALPPPISEKHIRDLAKLLSVEGENTDSSGSASPSRPAVGFISPIHLPTSSYSDSPAGA</sequence>
<name>A0AA35VLA4_LACSI</name>
<protein>
    <submittedName>
        <fullName evidence="2">Uncharacterized protein</fullName>
    </submittedName>
</protein>
<accession>A0AA35VLA4</accession>
<keyword evidence="3" id="KW-1185">Reference proteome</keyword>
<dbReference type="Proteomes" id="UP001177003">
    <property type="component" value="Chromosome 0"/>
</dbReference>
<feature type="region of interest" description="Disordered" evidence="1">
    <location>
        <begin position="131"/>
        <end position="167"/>
    </location>
</feature>
<dbReference type="EMBL" id="OX465086">
    <property type="protein sequence ID" value="CAI9263112.1"/>
    <property type="molecule type" value="Genomic_DNA"/>
</dbReference>
<dbReference type="AlphaFoldDB" id="A0AA35VLA4"/>
<evidence type="ECO:0000313" key="3">
    <source>
        <dbReference type="Proteomes" id="UP001177003"/>
    </source>
</evidence>
<feature type="compositionally biased region" description="Polar residues" evidence="1">
    <location>
        <begin position="156"/>
        <end position="167"/>
    </location>
</feature>
<gene>
    <name evidence="2" type="ORF">LSALG_LOCUS3814</name>
</gene>
<organism evidence="2 3">
    <name type="scientific">Lactuca saligna</name>
    <name type="common">Willowleaf lettuce</name>
    <dbReference type="NCBI Taxonomy" id="75948"/>
    <lineage>
        <taxon>Eukaryota</taxon>
        <taxon>Viridiplantae</taxon>
        <taxon>Streptophyta</taxon>
        <taxon>Embryophyta</taxon>
        <taxon>Tracheophyta</taxon>
        <taxon>Spermatophyta</taxon>
        <taxon>Magnoliopsida</taxon>
        <taxon>eudicotyledons</taxon>
        <taxon>Gunneridae</taxon>
        <taxon>Pentapetalae</taxon>
        <taxon>asterids</taxon>
        <taxon>campanulids</taxon>
        <taxon>Asterales</taxon>
        <taxon>Asteraceae</taxon>
        <taxon>Cichorioideae</taxon>
        <taxon>Cichorieae</taxon>
        <taxon>Lactucinae</taxon>
        <taxon>Lactuca</taxon>
    </lineage>
</organism>
<reference evidence="2" key="1">
    <citation type="submission" date="2023-04" db="EMBL/GenBank/DDBJ databases">
        <authorList>
            <person name="Vijverberg K."/>
            <person name="Xiong W."/>
            <person name="Schranz E."/>
        </authorList>
    </citation>
    <scope>NUCLEOTIDE SEQUENCE</scope>
</reference>